<dbReference type="PANTHER" id="PTHR31052">
    <property type="entry name" value="COBRA-LIKE PROTEIN 7"/>
    <property type="match status" value="1"/>
</dbReference>
<dbReference type="InterPro" id="IPR006918">
    <property type="entry name" value="COBRA_pln"/>
</dbReference>
<evidence type="ECO:0000313" key="9">
    <source>
        <dbReference type="EMBL" id="KMZ59486.1"/>
    </source>
</evidence>
<reference evidence="10" key="1">
    <citation type="journal article" date="2016" name="Nature">
        <title>The genome of the seagrass Zostera marina reveals angiosperm adaptation to the sea.</title>
        <authorList>
            <person name="Olsen J.L."/>
            <person name="Rouze P."/>
            <person name="Verhelst B."/>
            <person name="Lin Y.-C."/>
            <person name="Bayer T."/>
            <person name="Collen J."/>
            <person name="Dattolo E."/>
            <person name="De Paoli E."/>
            <person name="Dittami S."/>
            <person name="Maumus F."/>
            <person name="Michel G."/>
            <person name="Kersting A."/>
            <person name="Lauritano C."/>
            <person name="Lohaus R."/>
            <person name="Toepel M."/>
            <person name="Tonon T."/>
            <person name="Vanneste K."/>
            <person name="Amirebrahimi M."/>
            <person name="Brakel J."/>
            <person name="Bostroem C."/>
            <person name="Chovatia M."/>
            <person name="Grimwood J."/>
            <person name="Jenkins J.W."/>
            <person name="Jueterbock A."/>
            <person name="Mraz A."/>
            <person name="Stam W.T."/>
            <person name="Tice H."/>
            <person name="Bornberg-Bauer E."/>
            <person name="Green P.J."/>
            <person name="Pearson G.A."/>
            <person name="Procaccini G."/>
            <person name="Duarte C.M."/>
            <person name="Schmutz J."/>
            <person name="Reusch T.B.H."/>
            <person name="Van de Peer Y."/>
        </authorList>
    </citation>
    <scope>NUCLEOTIDE SEQUENCE [LARGE SCALE GENOMIC DNA]</scope>
    <source>
        <strain evidence="10">cv. Finnish</strain>
    </source>
</reference>
<evidence type="ECO:0000256" key="4">
    <source>
        <dbReference type="ARBA" id="ARBA00022729"/>
    </source>
</evidence>
<dbReference type="Pfam" id="PF04833">
    <property type="entry name" value="COBRA"/>
    <property type="match status" value="1"/>
</dbReference>
<dbReference type="STRING" id="29655.A0A0K9NRT5"/>
<evidence type="ECO:0000313" key="10">
    <source>
        <dbReference type="Proteomes" id="UP000036987"/>
    </source>
</evidence>
<feature type="signal peptide" evidence="7">
    <location>
        <begin position="1"/>
        <end position="28"/>
    </location>
</feature>
<evidence type="ECO:0000256" key="6">
    <source>
        <dbReference type="ARBA" id="ARBA00023180"/>
    </source>
</evidence>
<keyword evidence="3" id="KW-1003">Cell membrane</keyword>
<feature type="chain" id="PRO_5005527006" description="COBRA C-terminal domain-containing protein" evidence="7">
    <location>
        <begin position="29"/>
        <end position="672"/>
    </location>
</feature>
<proteinExistence type="inferred from homology"/>
<evidence type="ECO:0000256" key="5">
    <source>
        <dbReference type="ARBA" id="ARBA00023136"/>
    </source>
</evidence>
<keyword evidence="4 7" id="KW-0732">Signal</keyword>
<dbReference type="AlphaFoldDB" id="A0A0K9NRT5"/>
<dbReference type="InterPro" id="IPR056900">
    <property type="entry name" value="COB_C"/>
</dbReference>
<evidence type="ECO:0000256" key="7">
    <source>
        <dbReference type="SAM" id="SignalP"/>
    </source>
</evidence>
<comment type="subcellular location">
    <subcellularLocation>
        <location evidence="1">Cell membrane</location>
    </subcellularLocation>
</comment>
<evidence type="ECO:0000256" key="2">
    <source>
        <dbReference type="ARBA" id="ARBA00005507"/>
    </source>
</evidence>
<organism evidence="9 10">
    <name type="scientific">Zostera marina</name>
    <name type="common">Eelgrass</name>
    <dbReference type="NCBI Taxonomy" id="29655"/>
    <lineage>
        <taxon>Eukaryota</taxon>
        <taxon>Viridiplantae</taxon>
        <taxon>Streptophyta</taxon>
        <taxon>Embryophyta</taxon>
        <taxon>Tracheophyta</taxon>
        <taxon>Spermatophyta</taxon>
        <taxon>Magnoliopsida</taxon>
        <taxon>Liliopsida</taxon>
        <taxon>Zosteraceae</taxon>
        <taxon>Zostera</taxon>
    </lineage>
</organism>
<dbReference type="OrthoDB" id="2014623at2759"/>
<protein>
    <recommendedName>
        <fullName evidence="8">COBRA C-terminal domain-containing protein</fullName>
    </recommendedName>
</protein>
<dbReference type="Proteomes" id="UP000036987">
    <property type="component" value="Unassembled WGS sequence"/>
</dbReference>
<evidence type="ECO:0000256" key="1">
    <source>
        <dbReference type="ARBA" id="ARBA00004236"/>
    </source>
</evidence>
<comment type="caution">
    <text evidence="9">The sequence shown here is derived from an EMBL/GenBank/DDBJ whole genome shotgun (WGS) entry which is preliminary data.</text>
</comment>
<evidence type="ECO:0000256" key="3">
    <source>
        <dbReference type="ARBA" id="ARBA00022475"/>
    </source>
</evidence>
<dbReference type="GO" id="GO:0005886">
    <property type="term" value="C:plasma membrane"/>
    <property type="evidence" value="ECO:0007669"/>
    <property type="project" value="UniProtKB-SubCell"/>
</dbReference>
<feature type="domain" description="COBRA C-terminal" evidence="8">
    <location>
        <begin position="439"/>
        <end position="644"/>
    </location>
</feature>
<comment type="similarity">
    <text evidence="2">Belongs to the COBRA family.</text>
</comment>
<accession>A0A0K9NRT5</accession>
<keyword evidence="10" id="KW-1185">Reference proteome</keyword>
<dbReference type="EMBL" id="LFYR01001785">
    <property type="protein sequence ID" value="KMZ59486.1"/>
    <property type="molecule type" value="Genomic_DNA"/>
</dbReference>
<keyword evidence="6" id="KW-0325">Glycoprotein</keyword>
<sequence>MDRCCSWKIIFTTIFLLLLFFIRPSSQGKTLGDDLELTPLQLCNGVFLEYKINDREKIHPFFPKHPKKQPVAFDATVIVHNGDSIPLIDWALFIEFPNGTVIVKIKEAILQDDLILPYIVGQNGTIGVTLTGGDKPDLKTAIETAGELDLIQAEIGLVGTQFGLSPPVRKLPSKLKLATPGYICPEPELDKAKTTIVSEGMHTCCLLDPKFRPNSTTITEKVHKRSTVGDMKIAFDVTQSNTGKYIALVKMQLSKDNVTFGRLDNWRLKWTWPNDEFILNTKGAYTTIVNPSKCLFGPQGKEFPGMDFNGFQNCDLTPTFLDLPVQMSDDEQFGRIPFCCRNGTMLPYAMDPNRSASAFQIQVYKMPPQLNRTTLVPPRNWKISGSNGAINPNFECGPPVRVSPTIYPNDRDLRPTLFVAIASWEIVCNITKPEHRQPSCCVTFSSYYNKSIIPCPTCSCGCPKKVAKTCSTESPALFLPTDALLVPFDNRTAKIKEWARLKHFTVPEPLPCGDHCGITINWHVSTDHIDGWSARMTLFNWGDFDVAKWFAMVDMGNAYKGFEAMYSFNGSDVGNNTLFMQGLEGLDYLVKIDKEEDPMVPGKLQSVISFKKKYTPGIDIVAGDGFPKKVFFNGEECVIPTIFPTSIAVRSSIAALKTYFFSVLLLVILSTF</sequence>
<dbReference type="PANTHER" id="PTHR31052:SF3">
    <property type="entry name" value="COBRA-LIKE PROTEIN 7"/>
    <property type="match status" value="1"/>
</dbReference>
<gene>
    <name evidence="9" type="ORF">ZOSMA_68G00730</name>
</gene>
<keyword evidence="5" id="KW-0472">Membrane</keyword>
<dbReference type="GO" id="GO:0010215">
    <property type="term" value="P:cellulose microfibril organization"/>
    <property type="evidence" value="ECO:0007669"/>
    <property type="project" value="InterPro"/>
</dbReference>
<name>A0A0K9NRT5_ZOSMR</name>
<dbReference type="Pfam" id="PF25079">
    <property type="entry name" value="COB_C"/>
    <property type="match status" value="1"/>
</dbReference>
<evidence type="ECO:0000259" key="8">
    <source>
        <dbReference type="Pfam" id="PF25079"/>
    </source>
</evidence>